<keyword evidence="3" id="KW-1185">Reference proteome</keyword>
<evidence type="ECO:0000313" key="3">
    <source>
        <dbReference type="Proteomes" id="UP000683925"/>
    </source>
</evidence>
<organism evidence="2 3">
    <name type="scientific">Paramecium octaurelia</name>
    <dbReference type="NCBI Taxonomy" id="43137"/>
    <lineage>
        <taxon>Eukaryota</taxon>
        <taxon>Sar</taxon>
        <taxon>Alveolata</taxon>
        <taxon>Ciliophora</taxon>
        <taxon>Intramacronucleata</taxon>
        <taxon>Oligohymenophorea</taxon>
        <taxon>Peniculida</taxon>
        <taxon>Parameciidae</taxon>
        <taxon>Paramecium</taxon>
    </lineage>
</organism>
<accession>A0A8S1XRL6</accession>
<gene>
    <name evidence="2" type="ORF">POCTA_138.1.T1310005</name>
</gene>
<keyword evidence="1" id="KW-0812">Transmembrane</keyword>
<proteinExistence type="predicted"/>
<keyword evidence="1" id="KW-1133">Transmembrane helix</keyword>
<dbReference type="EMBL" id="CAJJDP010000131">
    <property type="protein sequence ID" value="CAD8203775.1"/>
    <property type="molecule type" value="Genomic_DNA"/>
</dbReference>
<dbReference type="Proteomes" id="UP000683925">
    <property type="component" value="Unassembled WGS sequence"/>
</dbReference>
<name>A0A8S1XRL6_PAROT</name>
<feature type="transmembrane region" description="Helical" evidence="1">
    <location>
        <begin position="221"/>
        <end position="238"/>
    </location>
</feature>
<dbReference type="OrthoDB" id="10525389at2759"/>
<keyword evidence="1" id="KW-0472">Membrane</keyword>
<evidence type="ECO:0000256" key="1">
    <source>
        <dbReference type="SAM" id="Phobius"/>
    </source>
</evidence>
<evidence type="ECO:0008006" key="4">
    <source>
        <dbReference type="Google" id="ProtNLM"/>
    </source>
</evidence>
<dbReference type="AlphaFoldDB" id="A0A8S1XRL6"/>
<reference evidence="2" key="1">
    <citation type="submission" date="2021-01" db="EMBL/GenBank/DDBJ databases">
        <authorList>
            <consortium name="Genoscope - CEA"/>
            <person name="William W."/>
        </authorList>
    </citation>
    <scope>NUCLEOTIDE SEQUENCE</scope>
</reference>
<protein>
    <recommendedName>
        <fullName evidence="4">Transmembrane protein</fullName>
    </recommendedName>
</protein>
<comment type="caution">
    <text evidence="2">The sequence shown here is derived from an EMBL/GenBank/DDBJ whole genome shotgun (WGS) entry which is preliminary data.</text>
</comment>
<sequence length="260" mass="31137">MFSIVEASSKDKRVKAQPSLHITNNKQQTFGQEQQIQKEYQIDFGIQGLKQQKQLKTLRNLDLIRKENGFDIYQFPLIYKQQIGCIEEYKTIILIGTQNSQKLNFIKFIYGYRFEIDHNIDISKDKQNDEYEQMKVYYIRPSNGQLGLRIIYTLDYNDDLIYEDQQIFKQNIQCNIQFNLTQSKYTNWFCYSIISVNRNIFYVGIQLNISYNQLKRNTLSIYYQFFSIIVFLAFLLNLKNKEEMVSINLRFCSINYIYGL</sequence>
<evidence type="ECO:0000313" key="2">
    <source>
        <dbReference type="EMBL" id="CAD8203775.1"/>
    </source>
</evidence>